<dbReference type="GO" id="GO:0005737">
    <property type="term" value="C:cytoplasm"/>
    <property type="evidence" value="ECO:0007669"/>
    <property type="project" value="InterPro"/>
</dbReference>
<keyword evidence="4" id="KW-0378">Hydrolase</keyword>
<dbReference type="Pfam" id="PF01368">
    <property type="entry name" value="DHH"/>
    <property type="match status" value="1"/>
</dbReference>
<dbReference type="InterPro" id="IPR038763">
    <property type="entry name" value="DHH_sf"/>
</dbReference>
<dbReference type="Pfam" id="PF02833">
    <property type="entry name" value="DHHA2"/>
    <property type="match status" value="1"/>
</dbReference>
<dbReference type="InterPro" id="IPR001667">
    <property type="entry name" value="DDH_dom"/>
</dbReference>
<evidence type="ECO:0000256" key="6">
    <source>
        <dbReference type="SAM" id="MobiDB-lite"/>
    </source>
</evidence>
<proteinExistence type="inferred from homology"/>
<dbReference type="PANTHER" id="PTHR12112:SF47">
    <property type="entry name" value="EXOPOLYPHOSPHATASE PRUNE1"/>
    <property type="match status" value="1"/>
</dbReference>
<dbReference type="Gene3D" id="3.10.310.20">
    <property type="entry name" value="DHHA2 domain"/>
    <property type="match status" value="1"/>
</dbReference>
<reference evidence="8" key="2">
    <citation type="submission" date="2025-09" db="UniProtKB">
        <authorList>
            <consortium name="Ensembl"/>
        </authorList>
    </citation>
    <scope>IDENTIFICATION</scope>
</reference>
<feature type="region of interest" description="Disordered" evidence="6">
    <location>
        <begin position="398"/>
        <end position="426"/>
    </location>
</feature>
<dbReference type="GO" id="GO:0004309">
    <property type="term" value="F:exopolyphosphatase activity"/>
    <property type="evidence" value="ECO:0007669"/>
    <property type="project" value="TreeGrafter"/>
</dbReference>
<evidence type="ECO:0000259" key="7">
    <source>
        <dbReference type="SMART" id="SM01131"/>
    </source>
</evidence>
<keyword evidence="9" id="KW-1185">Reference proteome</keyword>
<dbReference type="InterPro" id="IPR038222">
    <property type="entry name" value="DHHA2_dom_sf"/>
</dbReference>
<dbReference type="Gene3D" id="3.90.1640.10">
    <property type="entry name" value="inorganic pyrophosphatase (n-terminal core)"/>
    <property type="match status" value="1"/>
</dbReference>
<evidence type="ECO:0000256" key="3">
    <source>
        <dbReference type="ARBA" id="ARBA00022723"/>
    </source>
</evidence>
<comment type="cofactor">
    <cofactor evidence="1">
        <name>Mn(2+)</name>
        <dbReference type="ChEBI" id="CHEBI:29035"/>
    </cofactor>
</comment>
<evidence type="ECO:0000256" key="4">
    <source>
        <dbReference type="ARBA" id="ARBA00022801"/>
    </source>
</evidence>
<dbReference type="Proteomes" id="UP000257200">
    <property type="component" value="Unplaced"/>
</dbReference>
<evidence type="ECO:0000256" key="2">
    <source>
        <dbReference type="ARBA" id="ARBA00010331"/>
    </source>
</evidence>
<dbReference type="STRING" id="80966.ENSAPOP00000012657"/>
<feature type="domain" description="DHHA2" evidence="7">
    <location>
        <begin position="222"/>
        <end position="367"/>
    </location>
</feature>
<keyword evidence="3" id="KW-0479">Metal-binding</keyword>
<evidence type="ECO:0000313" key="8">
    <source>
        <dbReference type="Ensembl" id="ENSAPOP00000012657.1"/>
    </source>
</evidence>
<dbReference type="SUPFAM" id="SSF64182">
    <property type="entry name" value="DHH phosphoesterases"/>
    <property type="match status" value="1"/>
</dbReference>
<dbReference type="PANTHER" id="PTHR12112">
    <property type="entry name" value="BNIP - RELATED"/>
    <property type="match status" value="1"/>
</dbReference>
<organism evidence="8 9">
    <name type="scientific">Acanthochromis polyacanthus</name>
    <name type="common">spiny chromis</name>
    <dbReference type="NCBI Taxonomy" id="80966"/>
    <lineage>
        <taxon>Eukaryota</taxon>
        <taxon>Metazoa</taxon>
        <taxon>Chordata</taxon>
        <taxon>Craniata</taxon>
        <taxon>Vertebrata</taxon>
        <taxon>Euteleostomi</taxon>
        <taxon>Actinopterygii</taxon>
        <taxon>Neopterygii</taxon>
        <taxon>Teleostei</taxon>
        <taxon>Neoteleostei</taxon>
        <taxon>Acanthomorphata</taxon>
        <taxon>Ovalentaria</taxon>
        <taxon>Pomacentridae</taxon>
        <taxon>Acanthochromis</taxon>
    </lineage>
</organism>
<dbReference type="GO" id="GO:0046872">
    <property type="term" value="F:metal ion binding"/>
    <property type="evidence" value="ECO:0007669"/>
    <property type="project" value="UniProtKB-KW"/>
</dbReference>
<keyword evidence="5" id="KW-0464">Manganese</keyword>
<reference evidence="8" key="1">
    <citation type="submission" date="2025-08" db="UniProtKB">
        <authorList>
            <consortium name="Ensembl"/>
        </authorList>
    </citation>
    <scope>IDENTIFICATION</scope>
</reference>
<sequence length="452" mass="49761">MDTFLKSSRSAAKTGFRNNLRVHVVLGSESCDLDSAVSSLAMAYFLSRTSSGRLGAPLVVPVLNIPRSQFYLRADVLLLFREAGIATETLVFRDDVDLARLYANRRLALTLVDHNILPSADSDLEGAVVEVIDHHQPERTASFSCPVNVEMVASCATLVTERILSRPLEILDKQLALLLYGAMVVDSVNLSRLVGKVTVKDSQIVHMLQTQFPDLPSSGALHSSLHKAKFNLSGLETNHILLRNMKTVARGDLRAAVSVVYMSLESFLLTKNLQQHLFDFCHSHGLDAVVAMTISFSDQSYRLVRQLVIYSPDPVLRQEISHALQNTQSPALCLSSVSSPYKDVLAYHQDNTLASRSKLLPVLAHFLSRWCRGNGEDEQLDQSADGLSHVYASSALHHRLGPEDNGTGPPPPPMNSLVDGSPLDGDFNQEALMEKFRRMEGVEEQQHGGNID</sequence>
<evidence type="ECO:0000256" key="1">
    <source>
        <dbReference type="ARBA" id="ARBA00001936"/>
    </source>
</evidence>
<dbReference type="InterPro" id="IPR004097">
    <property type="entry name" value="DHHA2"/>
</dbReference>
<dbReference type="SMART" id="SM01131">
    <property type="entry name" value="DHHA2"/>
    <property type="match status" value="1"/>
</dbReference>
<dbReference type="InParanoid" id="A0A3Q1F9V6"/>
<evidence type="ECO:0000313" key="9">
    <source>
        <dbReference type="Proteomes" id="UP000257200"/>
    </source>
</evidence>
<comment type="similarity">
    <text evidence="2">Belongs to the PPase class C family. Prune subfamily.</text>
</comment>
<evidence type="ECO:0000256" key="5">
    <source>
        <dbReference type="ARBA" id="ARBA00023211"/>
    </source>
</evidence>
<dbReference type="GeneTree" id="ENSGT00450000040262"/>
<name>A0A3Q1F9V6_9TELE</name>
<dbReference type="AlphaFoldDB" id="A0A3Q1F9V6"/>
<protein>
    <submittedName>
        <fullName evidence="8">Prune exopolyphosphatase 1</fullName>
    </submittedName>
</protein>
<accession>A0A3Q1F9V6</accession>
<dbReference type="Ensembl" id="ENSAPOT00000020599.1">
    <property type="protein sequence ID" value="ENSAPOP00000012657.1"/>
    <property type="gene ID" value="ENSAPOG00000015349.1"/>
</dbReference>